<dbReference type="SMART" id="SM01118">
    <property type="entry name" value="CYTH"/>
    <property type="match status" value="1"/>
</dbReference>
<dbReference type="CDD" id="cd07891">
    <property type="entry name" value="CYTH-like_CthTTM-like_1"/>
    <property type="match status" value="1"/>
</dbReference>
<dbReference type="PROSITE" id="PS51707">
    <property type="entry name" value="CYTH"/>
    <property type="match status" value="1"/>
</dbReference>
<dbReference type="OrthoDB" id="9805588at2"/>
<dbReference type="eggNOG" id="COG2954">
    <property type="taxonomic scope" value="Bacteria"/>
</dbReference>
<dbReference type="SUPFAM" id="SSF55154">
    <property type="entry name" value="CYTH-like phosphatases"/>
    <property type="match status" value="1"/>
</dbReference>
<evidence type="ECO:0000313" key="4">
    <source>
        <dbReference type="Proteomes" id="UP000000268"/>
    </source>
</evidence>
<organism evidence="3 4">
    <name type="scientific">Acaryochloris marina (strain MBIC 11017)</name>
    <dbReference type="NCBI Taxonomy" id="329726"/>
    <lineage>
        <taxon>Bacteria</taxon>
        <taxon>Bacillati</taxon>
        <taxon>Cyanobacteriota</taxon>
        <taxon>Cyanophyceae</taxon>
        <taxon>Acaryochloridales</taxon>
        <taxon>Acaryochloridaceae</taxon>
        <taxon>Acaryochloris</taxon>
    </lineage>
</organism>
<name>B0C9B7_ACAM1</name>
<dbReference type="Proteomes" id="UP000000268">
    <property type="component" value="Chromosome"/>
</dbReference>
<feature type="active site" description="Proton acceptor" evidence="1">
    <location>
        <position position="29"/>
    </location>
</feature>
<dbReference type="PANTHER" id="PTHR40114">
    <property type="entry name" value="SLR0698 PROTEIN"/>
    <property type="match status" value="1"/>
</dbReference>
<evidence type="ECO:0000313" key="3">
    <source>
        <dbReference type="EMBL" id="ABW27798.1"/>
    </source>
</evidence>
<dbReference type="InterPro" id="IPR023577">
    <property type="entry name" value="CYTH_domain"/>
</dbReference>
<gene>
    <name evidence="3" type="primary">cyaA</name>
    <name evidence="3" type="ordered locus">AM1_2798</name>
</gene>
<sequence length="162" mass="18193">MGIEIERKFLVTGEAWRSMGQSIPLVQGYLAGSDQATVRVRIAGDTGFLTVKGRVKNLTRQEFEYEIPVADAEAMMDLCQPRVVEKTRYKIPIENLIWEVDEFAGTNQGLVLAEVELTSPEQFVSLPSWIGLEVSDDPRYFNSYLAAHPYSTWPNGSSPHPE</sequence>
<dbReference type="EMBL" id="CP000828">
    <property type="protein sequence ID" value="ABW27798.1"/>
    <property type="molecule type" value="Genomic_DNA"/>
</dbReference>
<dbReference type="PIRSF" id="PIRSF016487">
    <property type="entry name" value="CYTH_UCP016487"/>
    <property type="match status" value="1"/>
</dbReference>
<evidence type="ECO:0000256" key="1">
    <source>
        <dbReference type="PIRSR" id="PIRSR016487-1"/>
    </source>
</evidence>
<dbReference type="Gene3D" id="2.40.320.10">
    <property type="entry name" value="Hypothetical Protein Pfu-838710-001"/>
    <property type="match status" value="1"/>
</dbReference>
<accession>B0C9B7</accession>
<dbReference type="PANTHER" id="PTHR40114:SF1">
    <property type="entry name" value="SLR0698 PROTEIN"/>
    <property type="match status" value="1"/>
</dbReference>
<dbReference type="STRING" id="329726.AM1_2798"/>
<dbReference type="HOGENOM" id="CLU_109545_1_0_3"/>
<dbReference type="KEGG" id="amr:AM1_2798"/>
<dbReference type="RefSeq" id="WP_012163245.1">
    <property type="nucleotide sequence ID" value="NC_009925.1"/>
</dbReference>
<proteinExistence type="predicted"/>
<reference evidence="3 4" key="1">
    <citation type="journal article" date="2008" name="Proc. Natl. Acad. Sci. U.S.A.">
        <title>Niche adaptation and genome expansion in the chlorophyll d-producing cyanobacterium Acaryochloris marina.</title>
        <authorList>
            <person name="Swingley W.D."/>
            <person name="Chen M."/>
            <person name="Cheung P.C."/>
            <person name="Conrad A.L."/>
            <person name="Dejesa L.C."/>
            <person name="Hao J."/>
            <person name="Honchak B.M."/>
            <person name="Karbach L.E."/>
            <person name="Kurdoglu A."/>
            <person name="Lahiri S."/>
            <person name="Mastrian S.D."/>
            <person name="Miyashita H."/>
            <person name="Page L."/>
            <person name="Ramakrishna P."/>
            <person name="Satoh S."/>
            <person name="Sattley W.M."/>
            <person name="Shimada Y."/>
            <person name="Taylor H.L."/>
            <person name="Tomo T."/>
            <person name="Tsuchiya T."/>
            <person name="Wang Z.T."/>
            <person name="Raymond J."/>
            <person name="Mimuro M."/>
            <person name="Blankenship R.E."/>
            <person name="Touchman J.W."/>
        </authorList>
    </citation>
    <scope>NUCLEOTIDE SEQUENCE [LARGE SCALE GENOMIC DNA]</scope>
    <source>
        <strain evidence="4">MBIC 11017</strain>
    </source>
</reference>
<dbReference type="Pfam" id="PF01928">
    <property type="entry name" value="CYTH"/>
    <property type="match status" value="1"/>
</dbReference>
<protein>
    <submittedName>
        <fullName evidence="3">Adenylate cyclase, putative</fullName>
    </submittedName>
</protein>
<evidence type="ECO:0000259" key="2">
    <source>
        <dbReference type="PROSITE" id="PS51707"/>
    </source>
</evidence>
<keyword evidence="4" id="KW-1185">Reference proteome</keyword>
<dbReference type="InterPro" id="IPR012042">
    <property type="entry name" value="NeuTTM/CthTTM-like"/>
</dbReference>
<dbReference type="InterPro" id="IPR033469">
    <property type="entry name" value="CYTH-like_dom_sf"/>
</dbReference>
<dbReference type="AlphaFoldDB" id="B0C9B7"/>
<feature type="domain" description="CYTH" evidence="2">
    <location>
        <begin position="2"/>
        <end position="147"/>
    </location>
</feature>